<comment type="caution">
    <text evidence="1">The sequence shown here is derived from an EMBL/GenBank/DDBJ whole genome shotgun (WGS) entry which is preliminary data.</text>
</comment>
<evidence type="ECO:0000313" key="2">
    <source>
        <dbReference type="Proteomes" id="UP001303046"/>
    </source>
</evidence>
<reference evidence="1 2" key="1">
    <citation type="submission" date="2023-08" db="EMBL/GenBank/DDBJ databases">
        <title>A Necator americanus chromosomal reference genome.</title>
        <authorList>
            <person name="Ilik V."/>
            <person name="Petrzelkova K.J."/>
            <person name="Pardy F."/>
            <person name="Fuh T."/>
            <person name="Niatou-Singa F.S."/>
            <person name="Gouil Q."/>
            <person name="Baker L."/>
            <person name="Ritchie M.E."/>
            <person name="Jex A.R."/>
            <person name="Gazzola D."/>
            <person name="Li H."/>
            <person name="Toshio Fujiwara R."/>
            <person name="Zhan B."/>
            <person name="Aroian R.V."/>
            <person name="Pafco B."/>
            <person name="Schwarz E.M."/>
        </authorList>
    </citation>
    <scope>NUCLEOTIDE SEQUENCE [LARGE SCALE GENOMIC DNA]</scope>
    <source>
        <strain evidence="1 2">Aroian</strain>
        <tissue evidence="1">Whole animal</tissue>
    </source>
</reference>
<sequence length="87" mass="10033">MTEDPEYVFIKIVFLGNSRLRVGREHAWLISPKRTNVMAIRDLVLQAFPPLRLCQDRTTVLLERRYTSFGRIVLEPAAQVSIIVLPP</sequence>
<keyword evidence="2" id="KW-1185">Reference proteome</keyword>
<name>A0ABR1EU19_NECAM</name>
<accession>A0ABR1EU19</accession>
<organism evidence="1 2">
    <name type="scientific">Necator americanus</name>
    <name type="common">Human hookworm</name>
    <dbReference type="NCBI Taxonomy" id="51031"/>
    <lineage>
        <taxon>Eukaryota</taxon>
        <taxon>Metazoa</taxon>
        <taxon>Ecdysozoa</taxon>
        <taxon>Nematoda</taxon>
        <taxon>Chromadorea</taxon>
        <taxon>Rhabditida</taxon>
        <taxon>Rhabditina</taxon>
        <taxon>Rhabditomorpha</taxon>
        <taxon>Strongyloidea</taxon>
        <taxon>Ancylostomatidae</taxon>
        <taxon>Bunostominae</taxon>
        <taxon>Necator</taxon>
    </lineage>
</organism>
<dbReference type="Proteomes" id="UP001303046">
    <property type="component" value="Unassembled WGS sequence"/>
</dbReference>
<dbReference type="EMBL" id="JAVFWL010000006">
    <property type="protein sequence ID" value="KAK6766124.1"/>
    <property type="molecule type" value="Genomic_DNA"/>
</dbReference>
<evidence type="ECO:0000313" key="1">
    <source>
        <dbReference type="EMBL" id="KAK6766124.1"/>
    </source>
</evidence>
<protein>
    <submittedName>
        <fullName evidence="1">Uncharacterized protein</fullName>
    </submittedName>
</protein>
<proteinExistence type="predicted"/>
<gene>
    <name evidence="1" type="primary">Necator_chrX.g25974</name>
    <name evidence="1" type="ORF">RB195_025808</name>
</gene>